<dbReference type="Pfam" id="PF25849">
    <property type="entry name" value="PelX_N"/>
    <property type="match status" value="1"/>
</dbReference>
<dbReference type="PANTHER" id="PTHR43695:SF1">
    <property type="entry name" value="RHAMNOGALACTURONAN ACETYLESTERASE"/>
    <property type="match status" value="1"/>
</dbReference>
<dbReference type="Pfam" id="PF00657">
    <property type="entry name" value="Lipase_GDSL"/>
    <property type="match status" value="1"/>
</dbReference>
<dbReference type="GO" id="GO:0042545">
    <property type="term" value="P:cell wall modification"/>
    <property type="evidence" value="ECO:0007669"/>
    <property type="project" value="InterPro"/>
</dbReference>
<dbReference type="SUPFAM" id="SSF51126">
    <property type="entry name" value="Pectin lyase-like"/>
    <property type="match status" value="1"/>
</dbReference>
<evidence type="ECO:0000256" key="3">
    <source>
        <dbReference type="ARBA" id="ARBA00023085"/>
    </source>
</evidence>
<dbReference type="Pfam" id="PF13472">
    <property type="entry name" value="Lipase_GDSL_2"/>
    <property type="match status" value="1"/>
</dbReference>
<dbReference type="InterPro" id="IPR011050">
    <property type="entry name" value="Pectin_lyase_fold/virulence"/>
</dbReference>
<accession>A0A1I6K658</accession>
<dbReference type="PANTHER" id="PTHR43695">
    <property type="entry name" value="PUTATIVE (AFU_ORTHOLOGUE AFUA_2G17250)-RELATED"/>
    <property type="match status" value="1"/>
</dbReference>
<feature type="compositionally biased region" description="Pro residues" evidence="4">
    <location>
        <begin position="1842"/>
        <end position="1856"/>
    </location>
</feature>
<evidence type="ECO:0000256" key="1">
    <source>
        <dbReference type="ARBA" id="ARBA00008668"/>
    </source>
</evidence>
<dbReference type="SMART" id="SM00635">
    <property type="entry name" value="BID_2"/>
    <property type="match status" value="1"/>
</dbReference>
<dbReference type="InterPro" id="IPR058953">
    <property type="entry name" value="PelX-like_N"/>
</dbReference>
<dbReference type="Pfam" id="PF02368">
    <property type="entry name" value="Big_2"/>
    <property type="match status" value="1"/>
</dbReference>
<dbReference type="Pfam" id="PF01095">
    <property type="entry name" value="Pectinesterase"/>
    <property type="match status" value="1"/>
</dbReference>
<dbReference type="Gene3D" id="2.60.40.2700">
    <property type="match status" value="2"/>
</dbReference>
<dbReference type="InterPro" id="IPR037459">
    <property type="entry name" value="RhgT-like"/>
</dbReference>
<organism evidence="6 7">
    <name type="scientific">Anaeromicropila populeti</name>
    <dbReference type="NCBI Taxonomy" id="37658"/>
    <lineage>
        <taxon>Bacteria</taxon>
        <taxon>Bacillati</taxon>
        <taxon>Bacillota</taxon>
        <taxon>Clostridia</taxon>
        <taxon>Lachnospirales</taxon>
        <taxon>Lachnospiraceae</taxon>
        <taxon>Anaeromicropila</taxon>
    </lineage>
</organism>
<feature type="region of interest" description="Disordered" evidence="4">
    <location>
        <begin position="1814"/>
        <end position="1868"/>
    </location>
</feature>
<comment type="similarity">
    <text evidence="1">Belongs to the 'GDSL' lipolytic enzyme family.</text>
</comment>
<dbReference type="STRING" id="37658.SAMN05661086_02212"/>
<name>A0A1I6K658_9FIRM</name>
<dbReference type="GO" id="GO:0030599">
    <property type="term" value="F:pectinesterase activity"/>
    <property type="evidence" value="ECO:0007669"/>
    <property type="project" value="InterPro"/>
</dbReference>
<keyword evidence="2 6" id="KW-0378">Hydrolase</keyword>
<dbReference type="RefSeq" id="WP_092560729.1">
    <property type="nucleotide sequence ID" value="NZ_FOYZ01000008.1"/>
</dbReference>
<dbReference type="Gene3D" id="2.160.20.10">
    <property type="entry name" value="Single-stranded right-handed beta-helix, Pectin lyase-like"/>
    <property type="match status" value="1"/>
</dbReference>
<dbReference type="InterPro" id="IPR001087">
    <property type="entry name" value="GDSL"/>
</dbReference>
<keyword evidence="7" id="KW-1185">Reference proteome</keyword>
<protein>
    <submittedName>
        <fullName evidence="6">GDSL-like Lipase/Acylhydrolase family protein</fullName>
    </submittedName>
</protein>
<dbReference type="OrthoDB" id="9807041at2"/>
<proteinExistence type="inferred from homology"/>
<dbReference type="Gene3D" id="2.60.40.1080">
    <property type="match status" value="1"/>
</dbReference>
<dbReference type="InterPro" id="IPR000070">
    <property type="entry name" value="Pectinesterase_cat"/>
</dbReference>
<dbReference type="InterPro" id="IPR013830">
    <property type="entry name" value="SGNH_hydro"/>
</dbReference>
<evidence type="ECO:0000313" key="6">
    <source>
        <dbReference type="EMBL" id="SFR86558.1"/>
    </source>
</evidence>
<keyword evidence="3" id="KW-0063">Aspartyl esterase</keyword>
<dbReference type="InterPro" id="IPR036514">
    <property type="entry name" value="SGNH_hydro_sf"/>
</dbReference>
<dbReference type="SUPFAM" id="SSF49373">
    <property type="entry name" value="Invasin/intimin cell-adhesion fragments"/>
    <property type="match status" value="1"/>
</dbReference>
<evidence type="ECO:0000259" key="5">
    <source>
        <dbReference type="SMART" id="SM00635"/>
    </source>
</evidence>
<feature type="domain" description="BIG2" evidence="5">
    <location>
        <begin position="1974"/>
        <end position="2054"/>
    </location>
</feature>
<evidence type="ECO:0000313" key="7">
    <source>
        <dbReference type="Proteomes" id="UP000199659"/>
    </source>
</evidence>
<evidence type="ECO:0000256" key="2">
    <source>
        <dbReference type="ARBA" id="ARBA00022801"/>
    </source>
</evidence>
<dbReference type="SUPFAM" id="SSF52266">
    <property type="entry name" value="SGNH hydrolase"/>
    <property type="match status" value="2"/>
</dbReference>
<dbReference type="Proteomes" id="UP000199659">
    <property type="component" value="Unassembled WGS sequence"/>
</dbReference>
<reference evidence="6 7" key="1">
    <citation type="submission" date="2016-10" db="EMBL/GenBank/DDBJ databases">
        <authorList>
            <person name="de Groot N.N."/>
        </authorList>
    </citation>
    <scope>NUCLEOTIDE SEQUENCE [LARGE SCALE GENOMIC DNA]</scope>
    <source>
        <strain evidence="6 7">743A</strain>
    </source>
</reference>
<dbReference type="InterPro" id="IPR008964">
    <property type="entry name" value="Invasin/intimin_cell_adhesion"/>
</dbReference>
<evidence type="ECO:0000256" key="4">
    <source>
        <dbReference type="SAM" id="MobiDB-lite"/>
    </source>
</evidence>
<gene>
    <name evidence="6" type="ORF">SAMN05661086_02212</name>
</gene>
<sequence>MKKKLKRGISAVMAILMLLTVCLGDFMWGETKILAANGRKVDVWDFGGVQETNEEIYTNNIQAADWNDAACVVSGKFVAVDGTTEMGFGDLSITYTANDRLYINDPACTKSYGSYGLSTYSFSDGYTSNGIYYCNGTGGESRRCLTISNVNAGDRITVYMGSSNAVTGQLFFKYLGSDGEQLVEEEFSNTPGRYDFVADFDGSYKIYAGAAAGKPIYYRAVRTPGILVSGTIELGDTNPSGYTVSFTNNTTGKKTEAVLNGMDFQVILAPGYTYTAVLSGAVGFGFTAESKLISPVVEEVLSGKTGVILEVEEKTTYSYTGSIVGFDSEYDKTNLAIEMKPEEGAAVDPVILTIGQDLTFNGILEPDVEYQAVMTGVNDYQITSGGMVNSSTDVVQDIEVVKKQNYQVTGSFVNLPDEKTVSNIEFINEEDGYRYSGTASADGYVVQLRNGAYSVEATVDGYVTHTHVVVNSSAVTKNLFFVSTDTTITPIERVSDVYVGYSEKAHNYDTVKEAVAACKAMNPSSEAERITVHIAPGVYREQIIIETPYLSFVNDEPEKEVKLTWYYGIGYQYYSADSTGYYNEENAFDQYKKAIAAKWGVATYVKGTATAFRAENITFEASFNRYITDEEIADGVEISGSEAISFERKYGVDVASKKATERATALCVDADYTEFYNCSFLGSQDTLYTGSGNTNGYYKNCFIEGNTDYIFGDGDVLFDGCELSFYGYTEGSTSAYLTAARPDNAPNGYMFRNCSITANTEEGFTVSPSYFGRPWGASARVAFLNTKLAYSGLILDAGWTSMSGNAPENANYVEYNTTSMDGSDVNISGRTAGVVSEEPAFSLSGYFDGWVPSYYLEDNAELSFSTVPYLIDNGDMNAPYPGHKLTAGYALGDNDKNDASVIRWYRVDQNGVETLVKSSTALVDKTYTITADDIGNYIKVVVIPETISGKKATEKSSQLEALVRDGYENPEQGTGDIELGDGVNIFLAGDSTVKDYSAKGMYNGGTALSMGSWGEYLQSFFDSSSVKVINYANGGRSSRSFINEGSLDKIKENLDEGDYLFIQFGHNDCSNSSGYLEDRYVPLGTPDANGIYPVTAGTEVATPSSLLEKYGDTFYSYDCGGTYKWYLSQYIQAAKDKGAIPVLVTPVSRMYYDENGTIKAHHDSTDATTATQVTTDNAYVTAVKQLAEEENVLLIDGFELTKKMYEEAYKADPSAANGVSGYGTLLMAAGEKTHSSKLGGFISAAYIAQNIQTMSLNISHAIKIPAQVLGENTDGSVLFTVNGSGQLTAYEMDADGNYTSVVSQYWTNVGQNLIQAIGSYEDEPEVPVKHTIWVIGDSTVSAFSDSYYYPRYGWGTQLDKYFDSNAFEVKNLAISGTSSKSFTTSTEYQTLLAGMAEGDYLFIGFGHNDEKTEAERFTNPNGTYLEAGTFANSLYENYVKLAKDKGCTTILCTPIVRRTATGVWSDSQLHVTAASGDYEGGDYSQAIRNLGTALNIPVVDMTTLTKNLYDSLGASETIYLHAWTSSNQNSVDNTHTNIWGAFYNAYFIAKTIKELNISGLSEYVITSQIASAPTKAVYLVSNPDYVEKGYDSNLPDSQLWTDCGVWKGTVFGDIGGVAPSTDNFVLTEMPEGNINIAVKNNKGKIASSVDGLAMYYYKVPVGSQFTISATATVNSFALNDQVSFGLMARDEMYIDTYLNGLLGDYVAAAPLKLTKTGSVWNCFARKSGVLTQGGTCANTISAGDTIDLKIQSNSDGYACTFGKEQTITAGFDFQLTSIDSEYIYVGMFAARNADVTFSNIKLIVDGVLIAGEEEPVQTPTPKPTKTPKPSTTPTTSTTPTPSTMPTPSTTPTPSITPEPTKIPTRPEKPVIDANLQKGKGNAIKTYTYKPGSKVKTLKVSATGENVTYQWFYNTANKYKGAKAITGATAASYTPSGTATGTRYYFVKISSNDTTKDIEKVTVYSRKVKVTIVKPVTKIAVEESSVLVNAKDTVTLSATVYPSTATNKKLIYTSSNTKYATVSEDGVITTKAAGRGKTVTITVRSKDNRKCVKKVEIIIK</sequence>
<dbReference type="Gene3D" id="3.40.50.1110">
    <property type="entry name" value="SGNH hydrolase"/>
    <property type="match status" value="2"/>
</dbReference>
<dbReference type="InterPro" id="IPR003343">
    <property type="entry name" value="Big_2"/>
</dbReference>
<dbReference type="InterPro" id="IPR012334">
    <property type="entry name" value="Pectin_lyas_fold"/>
</dbReference>
<feature type="compositionally biased region" description="Low complexity" evidence="4">
    <location>
        <begin position="1827"/>
        <end position="1841"/>
    </location>
</feature>
<dbReference type="EMBL" id="FOYZ01000008">
    <property type="protein sequence ID" value="SFR86558.1"/>
    <property type="molecule type" value="Genomic_DNA"/>
</dbReference>